<protein>
    <submittedName>
        <fullName evidence="2">Uncharacterized protein</fullName>
    </submittedName>
</protein>
<dbReference type="AlphaFoldDB" id="A0AAD8K1A5"/>
<keyword evidence="3" id="KW-1185">Reference proteome</keyword>
<feature type="region of interest" description="Disordered" evidence="1">
    <location>
        <begin position="48"/>
        <end position="157"/>
    </location>
</feature>
<evidence type="ECO:0000313" key="3">
    <source>
        <dbReference type="Proteomes" id="UP001229421"/>
    </source>
</evidence>
<feature type="compositionally biased region" description="Basic and acidic residues" evidence="1">
    <location>
        <begin position="139"/>
        <end position="151"/>
    </location>
</feature>
<accession>A0AAD8K1A5</accession>
<evidence type="ECO:0000256" key="1">
    <source>
        <dbReference type="SAM" id="MobiDB-lite"/>
    </source>
</evidence>
<dbReference type="Proteomes" id="UP001229421">
    <property type="component" value="Unassembled WGS sequence"/>
</dbReference>
<organism evidence="2 3">
    <name type="scientific">Tagetes erecta</name>
    <name type="common">African marigold</name>
    <dbReference type="NCBI Taxonomy" id="13708"/>
    <lineage>
        <taxon>Eukaryota</taxon>
        <taxon>Viridiplantae</taxon>
        <taxon>Streptophyta</taxon>
        <taxon>Embryophyta</taxon>
        <taxon>Tracheophyta</taxon>
        <taxon>Spermatophyta</taxon>
        <taxon>Magnoliopsida</taxon>
        <taxon>eudicotyledons</taxon>
        <taxon>Gunneridae</taxon>
        <taxon>Pentapetalae</taxon>
        <taxon>asterids</taxon>
        <taxon>campanulids</taxon>
        <taxon>Asterales</taxon>
        <taxon>Asteraceae</taxon>
        <taxon>Asteroideae</taxon>
        <taxon>Heliantheae alliance</taxon>
        <taxon>Tageteae</taxon>
        <taxon>Tagetes</taxon>
    </lineage>
</organism>
<evidence type="ECO:0000313" key="2">
    <source>
        <dbReference type="EMBL" id="KAK1411280.1"/>
    </source>
</evidence>
<sequence length="157" mass="17890">MNTPSSGCKVDYNDGYDRKHERDSAGNDYYKGNMAELDEMLLEAANRTVRNQHFQSPSGSDSKDLTSDFDESDHYEGEEDRKRLAKMPELKREMMLVARVDTRNGKDFKNSIKKQKETSNQSRKGNPPPHSVNCSVRSSAERATAKDDALRVKKTLR</sequence>
<feature type="compositionally biased region" description="Basic and acidic residues" evidence="1">
    <location>
        <begin position="61"/>
        <end position="117"/>
    </location>
</feature>
<feature type="compositionally biased region" description="Basic and acidic residues" evidence="1">
    <location>
        <begin position="11"/>
        <end position="25"/>
    </location>
</feature>
<dbReference type="EMBL" id="JAUHHV010000010">
    <property type="protein sequence ID" value="KAK1411280.1"/>
    <property type="molecule type" value="Genomic_DNA"/>
</dbReference>
<feature type="region of interest" description="Disordered" evidence="1">
    <location>
        <begin position="1"/>
        <end position="29"/>
    </location>
</feature>
<gene>
    <name evidence="2" type="ORF">QVD17_37827</name>
</gene>
<proteinExistence type="predicted"/>
<comment type="caution">
    <text evidence="2">The sequence shown here is derived from an EMBL/GenBank/DDBJ whole genome shotgun (WGS) entry which is preliminary data.</text>
</comment>
<reference evidence="2" key="1">
    <citation type="journal article" date="2023" name="bioRxiv">
        <title>Improved chromosome-level genome assembly for marigold (Tagetes erecta).</title>
        <authorList>
            <person name="Jiang F."/>
            <person name="Yuan L."/>
            <person name="Wang S."/>
            <person name="Wang H."/>
            <person name="Xu D."/>
            <person name="Wang A."/>
            <person name="Fan W."/>
        </authorList>
    </citation>
    <scope>NUCLEOTIDE SEQUENCE</scope>
    <source>
        <strain evidence="2">WSJ</strain>
        <tissue evidence="2">Leaf</tissue>
    </source>
</reference>
<name>A0AAD8K1A5_TARER</name>
<feature type="compositionally biased region" description="Polar residues" evidence="1">
    <location>
        <begin position="48"/>
        <end position="60"/>
    </location>
</feature>